<comment type="caution">
    <text evidence="5">The sequence shown here is derived from an EMBL/GenBank/DDBJ whole genome shotgun (WGS) entry which is preliminary data.</text>
</comment>
<evidence type="ECO:0000256" key="3">
    <source>
        <dbReference type="SAM" id="Phobius"/>
    </source>
</evidence>
<evidence type="ECO:0000313" key="5">
    <source>
        <dbReference type="EMBL" id="TCS98572.1"/>
    </source>
</evidence>
<keyword evidence="3" id="KW-0812">Transmembrane</keyword>
<dbReference type="GO" id="GO:0016042">
    <property type="term" value="P:lipid catabolic process"/>
    <property type="evidence" value="ECO:0007669"/>
    <property type="project" value="UniProtKB-UniRule"/>
</dbReference>
<dbReference type="AlphaFoldDB" id="A0A4R3LF53"/>
<feature type="active site" description="Proton acceptor" evidence="2">
    <location>
        <position position="289"/>
    </location>
</feature>
<sequence length="547" mass="59645">MPMNDLPVHDIGLVMAGAVSAGAYSAGVIDFFVEAMDALAQAQQRDDPRAPSHRVRLGAITGASGGAMTAGILAAILAGRAHRPVREPDPGTSLDDNALFESWVNRIDAEVLLDTGDLQREEGRLWSILNGDVLHSIAKAAVPDGAGRAPKPWLAPDLRLAMTLTNLRGVPYNLGVGGVDDQPRPGYGMRRHADALAFALGSENDAPGRVGLDWAMRGEGWARLRLAALASGAFPLVLPPLQVQRPGSDYRARLWPFAGVPDDPGRYRPLPPHWGDAGEPERYSFLAVDGGMIDNKPVALGRELLVGVPPRLPESPVAGRTLIAVDPFPDVADFRGDEAPPEGLLDVGRALLTAMKNQTRFKPEELLTAVDDPHAHRQLIAPSRREHGERAAHPLAGGSLDGFGGFLDRGFRLHDFHLGRCNAQRFFREHLRLPGTHPLFAAWSAAQRQAHADSRGRLPVLPLLGTAARPLPMPAWPRLPDGRLDQLAHLLRRRSRELMPLAVDHLLARSSRPMRWVTRVLARRQSRGWVAALIDHIRRDLLRRGQL</sequence>
<feature type="active site" description="Nucleophile" evidence="2">
    <location>
        <position position="64"/>
    </location>
</feature>
<reference evidence="5 6" key="1">
    <citation type="submission" date="2019-03" db="EMBL/GenBank/DDBJ databases">
        <title>Genomic Encyclopedia of Type Strains, Phase IV (KMG-IV): sequencing the most valuable type-strain genomes for metagenomic binning, comparative biology and taxonomic classification.</title>
        <authorList>
            <person name="Goeker M."/>
        </authorList>
    </citation>
    <scope>NUCLEOTIDE SEQUENCE [LARGE SCALE GENOMIC DNA]</scope>
    <source>
        <strain evidence="5 6">DSM 21944</strain>
    </source>
</reference>
<evidence type="ECO:0000256" key="2">
    <source>
        <dbReference type="PROSITE-ProRule" id="PRU01161"/>
    </source>
</evidence>
<proteinExistence type="predicted"/>
<dbReference type="PROSITE" id="PS51635">
    <property type="entry name" value="PNPLA"/>
    <property type="match status" value="1"/>
</dbReference>
<feature type="short sequence motif" description="DGA/G" evidence="2">
    <location>
        <begin position="289"/>
        <end position="291"/>
    </location>
</feature>
<dbReference type="InterPro" id="IPR002641">
    <property type="entry name" value="PNPLA_dom"/>
</dbReference>
<keyword evidence="2" id="KW-0378">Hydrolase</keyword>
<name>A0A4R3LF53_9GAMM</name>
<dbReference type="GO" id="GO:0016787">
    <property type="term" value="F:hydrolase activity"/>
    <property type="evidence" value="ECO:0007669"/>
    <property type="project" value="UniProtKB-UniRule"/>
</dbReference>
<dbReference type="Proteomes" id="UP000294599">
    <property type="component" value="Unassembled WGS sequence"/>
</dbReference>
<feature type="transmembrane region" description="Helical" evidence="3">
    <location>
        <begin position="12"/>
        <end position="33"/>
    </location>
</feature>
<dbReference type="SUPFAM" id="SSF52151">
    <property type="entry name" value="FabD/lysophospholipase-like"/>
    <property type="match status" value="1"/>
</dbReference>
<keyword evidence="2" id="KW-0442">Lipid degradation</keyword>
<evidence type="ECO:0000259" key="4">
    <source>
        <dbReference type="PROSITE" id="PS51635"/>
    </source>
</evidence>
<feature type="short sequence motif" description="GXSXG" evidence="2">
    <location>
        <begin position="62"/>
        <end position="66"/>
    </location>
</feature>
<feature type="domain" description="PNPLA" evidence="4">
    <location>
        <begin position="13"/>
        <end position="302"/>
    </location>
</feature>
<dbReference type="OrthoDB" id="1488362at2"/>
<protein>
    <submittedName>
        <fullName evidence="5">Patatin-like phospholipase</fullName>
    </submittedName>
</protein>
<dbReference type="EMBL" id="SMAF01000008">
    <property type="protein sequence ID" value="TCS98572.1"/>
    <property type="molecule type" value="Genomic_DNA"/>
</dbReference>
<feature type="transmembrane region" description="Helical" evidence="3">
    <location>
        <begin position="54"/>
        <end position="78"/>
    </location>
</feature>
<organism evidence="5 6">
    <name type="scientific">Pseudofulvimonas gallinarii</name>
    <dbReference type="NCBI Taxonomy" id="634155"/>
    <lineage>
        <taxon>Bacteria</taxon>
        <taxon>Pseudomonadati</taxon>
        <taxon>Pseudomonadota</taxon>
        <taxon>Gammaproteobacteria</taxon>
        <taxon>Lysobacterales</taxon>
        <taxon>Rhodanobacteraceae</taxon>
        <taxon>Pseudofulvimonas</taxon>
    </lineage>
</organism>
<evidence type="ECO:0000313" key="6">
    <source>
        <dbReference type="Proteomes" id="UP000294599"/>
    </source>
</evidence>
<accession>A0A4R3LF53</accession>
<keyword evidence="6" id="KW-1185">Reference proteome</keyword>
<keyword evidence="3" id="KW-0472">Membrane</keyword>
<comment type="caution">
    <text evidence="2">Lacks conserved residue(s) required for the propagation of feature annotation.</text>
</comment>
<evidence type="ECO:0000256" key="1">
    <source>
        <dbReference type="ARBA" id="ARBA00023098"/>
    </source>
</evidence>
<dbReference type="InterPro" id="IPR016035">
    <property type="entry name" value="Acyl_Trfase/lysoPLipase"/>
</dbReference>
<keyword evidence="1 2" id="KW-0443">Lipid metabolism</keyword>
<keyword evidence="3" id="KW-1133">Transmembrane helix</keyword>
<gene>
    <name evidence="5" type="ORF">EDC25_108157</name>
</gene>